<evidence type="ECO:0000256" key="15">
    <source>
        <dbReference type="ARBA" id="ARBA00023136"/>
    </source>
</evidence>
<evidence type="ECO:0000313" key="22">
    <source>
        <dbReference type="Proteomes" id="UP000094336"/>
    </source>
</evidence>
<evidence type="ECO:0000256" key="11">
    <source>
        <dbReference type="ARBA" id="ARBA00022989"/>
    </source>
</evidence>
<keyword evidence="10" id="KW-0653">Protein transport</keyword>
<keyword evidence="16" id="KW-1015">Disulfide bond</keyword>
<comment type="subcellular location">
    <subcellularLocation>
        <location evidence="2">Cytoplasmic vesicle membrane</location>
        <topology evidence="2">Single-pass type I membrane protein</topology>
    </subcellularLocation>
    <subcellularLocation>
        <location evidence="4">Golgi apparatus membrane</location>
        <topology evidence="4">Single-pass type I membrane protein</topology>
    </subcellularLocation>
    <subcellularLocation>
        <location evidence="1">Mitochondrion membrane</location>
        <topology evidence="1">Single-pass membrane protein</topology>
    </subcellularLocation>
    <subcellularLocation>
        <location evidence="3">Preautophagosomal structure membrane</location>
        <topology evidence="3">Single-pass type I membrane protein</topology>
    </subcellularLocation>
</comment>
<protein>
    <recommendedName>
        <fullName evidence="6">Autophagy-related protein 27</fullName>
    </recommendedName>
</protein>
<evidence type="ECO:0000256" key="16">
    <source>
        <dbReference type="ARBA" id="ARBA00023157"/>
    </source>
</evidence>
<keyword evidence="22" id="KW-1185">Reference proteome</keyword>
<proteinExistence type="inferred from homology"/>
<evidence type="ECO:0000256" key="7">
    <source>
        <dbReference type="ARBA" id="ARBA00022448"/>
    </source>
</evidence>
<dbReference type="Pfam" id="PF09451">
    <property type="entry name" value="ATG27"/>
    <property type="match status" value="1"/>
</dbReference>
<evidence type="ECO:0000256" key="6">
    <source>
        <dbReference type="ARBA" id="ARBA00013776"/>
    </source>
</evidence>
<evidence type="ECO:0000256" key="17">
    <source>
        <dbReference type="ARBA" id="ARBA00023329"/>
    </source>
</evidence>
<dbReference type="PROSITE" id="PS51914">
    <property type="entry name" value="MRH"/>
    <property type="match status" value="1"/>
</dbReference>
<keyword evidence="7" id="KW-0813">Transport</keyword>
<keyword evidence="15 18" id="KW-0472">Membrane</keyword>
<accession>A0A1E3QY67</accession>
<dbReference type="InterPro" id="IPR044865">
    <property type="entry name" value="MRH_dom"/>
</dbReference>
<evidence type="ECO:0000256" key="12">
    <source>
        <dbReference type="ARBA" id="ARBA00023006"/>
    </source>
</evidence>
<evidence type="ECO:0000256" key="2">
    <source>
        <dbReference type="ARBA" id="ARBA00004358"/>
    </source>
</evidence>
<dbReference type="InterPro" id="IPR009011">
    <property type="entry name" value="Man6P_isomerase_rcpt-bd_dom_sf"/>
</dbReference>
<dbReference type="RefSeq" id="XP_018987889.1">
    <property type="nucleotide sequence ID" value="XM_019131484.1"/>
</dbReference>
<keyword evidence="13" id="KW-0333">Golgi apparatus</keyword>
<evidence type="ECO:0000256" key="8">
    <source>
        <dbReference type="ARBA" id="ARBA00022692"/>
    </source>
</evidence>
<dbReference type="GO" id="GO:0015031">
    <property type="term" value="P:protein transport"/>
    <property type="evidence" value="ECO:0007669"/>
    <property type="project" value="UniProtKB-KW"/>
</dbReference>
<dbReference type="GO" id="GO:0000139">
    <property type="term" value="C:Golgi membrane"/>
    <property type="evidence" value="ECO:0007669"/>
    <property type="project" value="UniProtKB-SubCell"/>
</dbReference>
<evidence type="ECO:0000256" key="1">
    <source>
        <dbReference type="ARBA" id="ARBA00004304"/>
    </source>
</evidence>
<keyword evidence="17" id="KW-0968">Cytoplasmic vesicle</keyword>
<keyword evidence="14" id="KW-0496">Mitochondrion</keyword>
<dbReference type="PANTHER" id="PTHR15071">
    <property type="entry name" value="MANNOSE-6-PHOSPHATE RECEPTOR FAMILY MEMBER"/>
    <property type="match status" value="1"/>
</dbReference>
<feature type="domain" description="MRH" evidence="20">
    <location>
        <begin position="24"/>
        <end position="176"/>
    </location>
</feature>
<dbReference type="GeneID" id="30149337"/>
<feature type="signal peptide" evidence="19">
    <location>
        <begin position="1"/>
        <end position="23"/>
    </location>
</feature>
<feature type="transmembrane region" description="Helical" evidence="18">
    <location>
        <begin position="194"/>
        <end position="218"/>
    </location>
</feature>
<reference evidence="22" key="1">
    <citation type="submission" date="2016-05" db="EMBL/GenBank/DDBJ databases">
        <title>Comparative genomics of biotechnologically important yeasts.</title>
        <authorList>
            <consortium name="DOE Joint Genome Institute"/>
            <person name="Riley R."/>
            <person name="Haridas S."/>
            <person name="Wolfe K.H."/>
            <person name="Lopes M.R."/>
            <person name="Hittinger C.T."/>
            <person name="Goker M."/>
            <person name="Salamov A."/>
            <person name="Wisecaver J."/>
            <person name="Long T.M."/>
            <person name="Aerts A.L."/>
            <person name="Barry K."/>
            <person name="Choi C."/>
            <person name="Clum A."/>
            <person name="Coughlan A.Y."/>
            <person name="Deshpande S."/>
            <person name="Douglass A.P."/>
            <person name="Hanson S.J."/>
            <person name="Klenk H.-P."/>
            <person name="Labutti K."/>
            <person name="Lapidus A."/>
            <person name="Lindquist E."/>
            <person name="Lipzen A."/>
            <person name="Meier-Kolthoff J.P."/>
            <person name="Ohm R.A."/>
            <person name="Otillar R.P."/>
            <person name="Pangilinan J."/>
            <person name="Peng Y."/>
            <person name="Rokas A."/>
            <person name="Rosa C.A."/>
            <person name="Scheuner C."/>
            <person name="Sibirny A.A."/>
            <person name="Slot J.C."/>
            <person name="Stielow J.B."/>
            <person name="Sun H."/>
            <person name="Kurtzman C.P."/>
            <person name="Blackwell M."/>
            <person name="Grigoriev I.V."/>
            <person name="Jeffries T.W."/>
        </authorList>
    </citation>
    <scope>NUCLEOTIDE SEQUENCE [LARGE SCALE GENOMIC DNA]</scope>
    <source>
        <strain evidence="22">NRRL Y-12698</strain>
    </source>
</reference>
<evidence type="ECO:0000256" key="19">
    <source>
        <dbReference type="SAM" id="SignalP"/>
    </source>
</evidence>
<name>A0A1E3QY67_9ASCO</name>
<organism evidence="21 22">
    <name type="scientific">Babjeviella inositovora NRRL Y-12698</name>
    <dbReference type="NCBI Taxonomy" id="984486"/>
    <lineage>
        <taxon>Eukaryota</taxon>
        <taxon>Fungi</taxon>
        <taxon>Dikarya</taxon>
        <taxon>Ascomycota</taxon>
        <taxon>Saccharomycotina</taxon>
        <taxon>Pichiomycetes</taxon>
        <taxon>Serinales incertae sedis</taxon>
        <taxon>Babjeviella</taxon>
    </lineage>
</organism>
<dbReference type="GO" id="GO:0034045">
    <property type="term" value="C:phagophore assembly site membrane"/>
    <property type="evidence" value="ECO:0007669"/>
    <property type="project" value="UniProtKB-SubCell"/>
</dbReference>
<evidence type="ECO:0000256" key="18">
    <source>
        <dbReference type="SAM" id="Phobius"/>
    </source>
</evidence>
<evidence type="ECO:0000313" key="21">
    <source>
        <dbReference type="EMBL" id="ODQ82561.1"/>
    </source>
</evidence>
<keyword evidence="8 18" id="KW-0812">Transmembrane</keyword>
<evidence type="ECO:0000256" key="9">
    <source>
        <dbReference type="ARBA" id="ARBA00022729"/>
    </source>
</evidence>
<evidence type="ECO:0000256" key="4">
    <source>
        <dbReference type="ARBA" id="ARBA00004614"/>
    </source>
</evidence>
<keyword evidence="11 18" id="KW-1133">Transmembrane helix</keyword>
<gene>
    <name evidence="21" type="ORF">BABINDRAFT_30494</name>
</gene>
<dbReference type="Proteomes" id="UP000094336">
    <property type="component" value="Unassembled WGS sequence"/>
</dbReference>
<evidence type="ECO:0000256" key="10">
    <source>
        <dbReference type="ARBA" id="ARBA00022927"/>
    </source>
</evidence>
<dbReference type="GO" id="GO:0006914">
    <property type="term" value="P:autophagy"/>
    <property type="evidence" value="ECO:0007669"/>
    <property type="project" value="UniProtKB-KW"/>
</dbReference>
<keyword evidence="12" id="KW-0072">Autophagy</keyword>
<dbReference type="Gene3D" id="2.70.130.10">
    <property type="entry name" value="Mannose-6-phosphate receptor binding domain"/>
    <property type="match status" value="1"/>
</dbReference>
<keyword evidence="9 19" id="KW-0732">Signal</keyword>
<dbReference type="STRING" id="984486.A0A1E3QY67"/>
<evidence type="ECO:0000259" key="20">
    <source>
        <dbReference type="PROSITE" id="PS51914"/>
    </source>
</evidence>
<dbReference type="EMBL" id="KV454426">
    <property type="protein sequence ID" value="ODQ82561.1"/>
    <property type="molecule type" value="Genomic_DNA"/>
</dbReference>
<feature type="chain" id="PRO_5009134447" description="Autophagy-related protein 27" evidence="19">
    <location>
        <begin position="24"/>
        <end position="269"/>
    </location>
</feature>
<evidence type="ECO:0000256" key="14">
    <source>
        <dbReference type="ARBA" id="ARBA00023128"/>
    </source>
</evidence>
<comment type="similarity">
    <text evidence="5">Belongs to the ATG27 family.</text>
</comment>
<sequence>MFSKTGLLAAALVLASFFEKTTAFDCASKELSNYQFDLLKGVHAVSVSRDTPPSVSNFTWYIAVCEDLKVDGCPAGSQICGIEEILLPDSKPLRTQIISIPESIHPVSVPYSNFDPGPNNGTGIRMFFKGASWGSKPFTAFVEYTCDESDGKNEFEVSRTDTSVNFTWRTKAACLKGKSDKGKKPSGDKEGGSWGWFTWLFIIIVLAAAVFIIFGAWAQVSTTGEINLNRMVNDFVDNSKGVGKAVPGFVGEVVERLVGSNDRGGYSAV</sequence>
<dbReference type="GO" id="GO:0031966">
    <property type="term" value="C:mitochondrial membrane"/>
    <property type="evidence" value="ECO:0007669"/>
    <property type="project" value="UniProtKB-SubCell"/>
</dbReference>
<dbReference type="AlphaFoldDB" id="A0A1E3QY67"/>
<evidence type="ECO:0000256" key="13">
    <source>
        <dbReference type="ARBA" id="ARBA00023034"/>
    </source>
</evidence>
<evidence type="ECO:0000256" key="5">
    <source>
        <dbReference type="ARBA" id="ARBA00005363"/>
    </source>
</evidence>
<dbReference type="GO" id="GO:0030659">
    <property type="term" value="C:cytoplasmic vesicle membrane"/>
    <property type="evidence" value="ECO:0007669"/>
    <property type="project" value="UniProtKB-SubCell"/>
</dbReference>
<dbReference type="OrthoDB" id="29460at2759"/>
<dbReference type="InterPro" id="IPR018939">
    <property type="entry name" value="Autophagy-rel_prot_27"/>
</dbReference>
<dbReference type="PANTHER" id="PTHR15071:SF13">
    <property type="entry name" value="AUTOPHAGY-RELATED PROTEIN 27"/>
    <property type="match status" value="1"/>
</dbReference>
<dbReference type="SUPFAM" id="SSF50911">
    <property type="entry name" value="Mannose 6-phosphate receptor domain"/>
    <property type="match status" value="1"/>
</dbReference>
<evidence type="ECO:0000256" key="3">
    <source>
        <dbReference type="ARBA" id="ARBA00004472"/>
    </source>
</evidence>